<dbReference type="GO" id="GO:0005576">
    <property type="term" value="C:extracellular region"/>
    <property type="evidence" value="ECO:0007669"/>
    <property type="project" value="UniProtKB-SubCell"/>
</dbReference>
<name>A0A2P5DI44_PARAD</name>
<keyword evidence="4" id="KW-0378">Hydrolase</keyword>
<dbReference type="EMBL" id="JXTB01000036">
    <property type="protein sequence ID" value="PON72982.1"/>
    <property type="molecule type" value="Genomic_DNA"/>
</dbReference>
<comment type="caution">
    <text evidence="8">The sequence shown here is derived from an EMBL/GenBank/DDBJ whole genome shotgun (WGS) entry which is preliminary data.</text>
</comment>
<dbReference type="InterPro" id="IPR029058">
    <property type="entry name" value="AB_hydrolase_fold"/>
</dbReference>
<dbReference type="GO" id="GO:0016752">
    <property type="term" value="F:sinapoyltransferase activity"/>
    <property type="evidence" value="ECO:0007669"/>
    <property type="project" value="UniProtKB-ARBA"/>
</dbReference>
<keyword evidence="4" id="KW-0645">Protease</keyword>
<evidence type="ECO:0000256" key="2">
    <source>
        <dbReference type="ARBA" id="ARBA00009431"/>
    </source>
</evidence>
<accession>A0A2P5DI44</accession>
<dbReference type="Pfam" id="PF00450">
    <property type="entry name" value="Peptidase_S10"/>
    <property type="match status" value="1"/>
</dbReference>
<dbReference type="OrthoDB" id="443318at2759"/>
<organism evidence="8 9">
    <name type="scientific">Parasponia andersonii</name>
    <name type="common">Sponia andersonii</name>
    <dbReference type="NCBI Taxonomy" id="3476"/>
    <lineage>
        <taxon>Eukaryota</taxon>
        <taxon>Viridiplantae</taxon>
        <taxon>Streptophyta</taxon>
        <taxon>Embryophyta</taxon>
        <taxon>Tracheophyta</taxon>
        <taxon>Spermatophyta</taxon>
        <taxon>Magnoliopsida</taxon>
        <taxon>eudicotyledons</taxon>
        <taxon>Gunneridae</taxon>
        <taxon>Pentapetalae</taxon>
        <taxon>rosids</taxon>
        <taxon>fabids</taxon>
        <taxon>Rosales</taxon>
        <taxon>Cannabaceae</taxon>
        <taxon>Parasponia</taxon>
    </lineage>
</organism>
<dbReference type="Gene3D" id="3.40.50.1820">
    <property type="entry name" value="alpha/beta hydrolase"/>
    <property type="match status" value="1"/>
</dbReference>
<dbReference type="PANTHER" id="PTHR11802:SF29">
    <property type="entry name" value="SERINE CARBOXYPEPTIDASE-LIKE 19"/>
    <property type="match status" value="1"/>
</dbReference>
<evidence type="ECO:0000256" key="3">
    <source>
        <dbReference type="ARBA" id="ARBA00022645"/>
    </source>
</evidence>
<keyword evidence="3 8" id="KW-0121">Carboxypeptidase</keyword>
<dbReference type="FunFam" id="3.40.50.11320:FF:000002">
    <property type="entry name" value="Carboxypeptidase"/>
    <property type="match status" value="1"/>
</dbReference>
<dbReference type="PRINTS" id="PR00724">
    <property type="entry name" value="CRBOXYPTASEC"/>
</dbReference>
<evidence type="ECO:0000256" key="1">
    <source>
        <dbReference type="ARBA" id="ARBA00004613"/>
    </source>
</evidence>
<dbReference type="SUPFAM" id="SSF53474">
    <property type="entry name" value="alpha/beta-Hydrolases"/>
    <property type="match status" value="1"/>
</dbReference>
<reference evidence="9" key="1">
    <citation type="submission" date="2016-06" db="EMBL/GenBank/DDBJ databases">
        <title>Parallel loss of symbiosis genes in relatives of nitrogen-fixing non-legume Parasponia.</title>
        <authorList>
            <person name="Van Velzen R."/>
            <person name="Holmer R."/>
            <person name="Bu F."/>
            <person name="Rutten L."/>
            <person name="Van Zeijl A."/>
            <person name="Liu W."/>
            <person name="Santuari L."/>
            <person name="Cao Q."/>
            <person name="Sharma T."/>
            <person name="Shen D."/>
            <person name="Roswanjaya Y."/>
            <person name="Wardhani T."/>
            <person name="Kalhor M.S."/>
            <person name="Jansen J."/>
            <person name="Van den Hoogen J."/>
            <person name="Gungor B."/>
            <person name="Hartog M."/>
            <person name="Hontelez J."/>
            <person name="Verver J."/>
            <person name="Yang W.-C."/>
            <person name="Schijlen E."/>
            <person name="Repin R."/>
            <person name="Schilthuizen M."/>
            <person name="Schranz E."/>
            <person name="Heidstra R."/>
            <person name="Miyata K."/>
            <person name="Fedorova E."/>
            <person name="Kohlen W."/>
            <person name="Bisseling T."/>
            <person name="Smit S."/>
            <person name="Geurts R."/>
        </authorList>
    </citation>
    <scope>NUCLEOTIDE SEQUENCE [LARGE SCALE GENOMIC DNA]</scope>
    <source>
        <strain evidence="9">cv. WU1-14</strain>
    </source>
</reference>
<dbReference type="FunFam" id="3.40.50.1820:FF:000148">
    <property type="entry name" value="Serine carboxypeptidase-like 11"/>
    <property type="match status" value="1"/>
</dbReference>
<dbReference type="GO" id="GO:0006508">
    <property type="term" value="P:proteolysis"/>
    <property type="evidence" value="ECO:0007669"/>
    <property type="project" value="UniProtKB-KW"/>
</dbReference>
<keyword evidence="9" id="KW-1185">Reference proteome</keyword>
<comment type="similarity">
    <text evidence="2">Belongs to the peptidase S10 family.</text>
</comment>
<evidence type="ECO:0000256" key="4">
    <source>
        <dbReference type="ARBA" id="ARBA00022670"/>
    </source>
</evidence>
<dbReference type="GO" id="GO:0019748">
    <property type="term" value="P:secondary metabolic process"/>
    <property type="evidence" value="ECO:0007669"/>
    <property type="project" value="UniProtKB-ARBA"/>
</dbReference>
<evidence type="ECO:0000256" key="6">
    <source>
        <dbReference type="ARBA" id="ARBA00023157"/>
    </source>
</evidence>
<dbReference type="GO" id="GO:0004185">
    <property type="term" value="F:serine-type carboxypeptidase activity"/>
    <property type="evidence" value="ECO:0007669"/>
    <property type="project" value="InterPro"/>
</dbReference>
<dbReference type="PANTHER" id="PTHR11802">
    <property type="entry name" value="SERINE PROTEASE FAMILY S10 SERINE CARBOXYPEPTIDASE"/>
    <property type="match status" value="1"/>
</dbReference>
<evidence type="ECO:0000256" key="7">
    <source>
        <dbReference type="ARBA" id="ARBA00023180"/>
    </source>
</evidence>
<keyword evidence="5" id="KW-0732">Signal</keyword>
<proteinExistence type="inferred from homology"/>
<keyword evidence="7" id="KW-0325">Glycoprotein</keyword>
<dbReference type="AlphaFoldDB" id="A0A2P5DI44"/>
<keyword evidence="6" id="KW-1015">Disulfide bond</keyword>
<dbReference type="Proteomes" id="UP000237105">
    <property type="component" value="Unassembled WGS sequence"/>
</dbReference>
<sequence>MAVLYLDLGQSPTLFWWYRLRLLLLLLLLVILAEYSRSVHSASTIEFLPGFQGPLPFHLETGYVGVGDSEDGQLFYYFVKSERNPEKDPLLLWLTGGPGCSAWSGLVYEIGPVNYKIEKYNGSLPTLVLNPYSWTKVSNIIFLDSPVGTGFSYAKTLLVNHWGDFKQVDELLQFLKKWLINHPEFISNPVYISGDSYSGIVVPMLAQQISNGIKEGAMPPINLKGYILGNPQTDQASNDNYKIPFAHRMTLISDELYKSLETSCQGEYKNIDPNNTKCLKVFHDYENCISGVNKAHILEAFCSFASPKPHGRRSLNQNSEVFLRSDSPLPQFGCREYDQLLSRYWANDPDVREALHVQKGSIGEWKRCNPVLKSQYKREVVSSFQYHVNLSAKGFRTLIYSGDHDMLVPSLGTEAWIKSLNYSIVDDWRPWLVQGQVAGYTRSYSNQMTFATIKGAGHTAPQYKPKECFAMHKRWIDHEPL</sequence>
<evidence type="ECO:0000313" key="8">
    <source>
        <dbReference type="EMBL" id="PON72982.1"/>
    </source>
</evidence>
<evidence type="ECO:0000256" key="5">
    <source>
        <dbReference type="ARBA" id="ARBA00022729"/>
    </source>
</evidence>
<gene>
    <name evidence="8" type="primary">PanSCPL4</name>
    <name evidence="8" type="ORF">PanWU01x14_061320</name>
</gene>
<dbReference type="InterPro" id="IPR001563">
    <property type="entry name" value="Peptidase_S10"/>
</dbReference>
<evidence type="ECO:0000313" key="9">
    <source>
        <dbReference type="Proteomes" id="UP000237105"/>
    </source>
</evidence>
<protein>
    <submittedName>
        <fullName evidence="8">Serine carboxypeptidase-like</fullName>
    </submittedName>
</protein>
<comment type="subcellular location">
    <subcellularLocation>
        <location evidence="1">Secreted</location>
    </subcellularLocation>
</comment>